<gene>
    <name evidence="1" type="ORF">GWI33_001061</name>
</gene>
<dbReference type="Proteomes" id="UP000625711">
    <property type="component" value="Unassembled WGS sequence"/>
</dbReference>
<evidence type="ECO:0000313" key="2">
    <source>
        <dbReference type="Proteomes" id="UP000625711"/>
    </source>
</evidence>
<sequence>MIINNDYHIALLDSWKDEIAEKRPHLKKKKVLLHQDNAPCHNLVKTMAKIHEFGFELLTYPLHSPALAASDYFLFSDIKRVLAGKKFSSNEEGIMF</sequence>
<feature type="non-terminal residue" evidence="1">
    <location>
        <position position="96"/>
    </location>
</feature>
<dbReference type="OrthoDB" id="10065579at2759"/>
<dbReference type="EMBL" id="JAACXV010019227">
    <property type="protein sequence ID" value="KAF7263829.1"/>
    <property type="molecule type" value="Genomic_DNA"/>
</dbReference>
<dbReference type="AlphaFoldDB" id="A0A834HLE6"/>
<dbReference type="InterPro" id="IPR036397">
    <property type="entry name" value="RNaseH_sf"/>
</dbReference>
<evidence type="ECO:0008006" key="3">
    <source>
        <dbReference type="Google" id="ProtNLM"/>
    </source>
</evidence>
<accession>A0A834HLE6</accession>
<dbReference type="PANTHER" id="PTHR46060">
    <property type="entry name" value="MARINER MOS1 TRANSPOSASE-LIKE PROTEIN"/>
    <property type="match status" value="1"/>
</dbReference>
<reference evidence="1" key="1">
    <citation type="submission" date="2020-08" db="EMBL/GenBank/DDBJ databases">
        <title>Genome sequencing and assembly of the red palm weevil Rhynchophorus ferrugineus.</title>
        <authorList>
            <person name="Dias G.B."/>
            <person name="Bergman C.M."/>
            <person name="Manee M."/>
        </authorList>
    </citation>
    <scope>NUCLEOTIDE SEQUENCE</scope>
    <source>
        <strain evidence="1">AA-2017</strain>
        <tissue evidence="1">Whole larva</tissue>
    </source>
</reference>
<name>A0A834HLE6_RHYFE</name>
<keyword evidence="2" id="KW-1185">Reference proteome</keyword>
<dbReference type="InterPro" id="IPR052709">
    <property type="entry name" value="Transposase-MT_Hybrid"/>
</dbReference>
<dbReference type="Gene3D" id="3.30.420.10">
    <property type="entry name" value="Ribonuclease H-like superfamily/Ribonuclease H"/>
    <property type="match status" value="1"/>
</dbReference>
<proteinExistence type="predicted"/>
<organism evidence="1 2">
    <name type="scientific">Rhynchophorus ferrugineus</name>
    <name type="common">Red palm weevil</name>
    <name type="synonym">Curculio ferrugineus</name>
    <dbReference type="NCBI Taxonomy" id="354439"/>
    <lineage>
        <taxon>Eukaryota</taxon>
        <taxon>Metazoa</taxon>
        <taxon>Ecdysozoa</taxon>
        <taxon>Arthropoda</taxon>
        <taxon>Hexapoda</taxon>
        <taxon>Insecta</taxon>
        <taxon>Pterygota</taxon>
        <taxon>Neoptera</taxon>
        <taxon>Endopterygota</taxon>
        <taxon>Coleoptera</taxon>
        <taxon>Polyphaga</taxon>
        <taxon>Cucujiformia</taxon>
        <taxon>Curculionidae</taxon>
        <taxon>Dryophthorinae</taxon>
        <taxon>Rhynchophorus</taxon>
    </lineage>
</organism>
<protein>
    <recommendedName>
        <fullName evidence="3">Transposase</fullName>
    </recommendedName>
</protein>
<comment type="caution">
    <text evidence="1">The sequence shown here is derived from an EMBL/GenBank/DDBJ whole genome shotgun (WGS) entry which is preliminary data.</text>
</comment>
<dbReference type="GO" id="GO:0003676">
    <property type="term" value="F:nucleic acid binding"/>
    <property type="evidence" value="ECO:0007669"/>
    <property type="project" value="InterPro"/>
</dbReference>
<evidence type="ECO:0000313" key="1">
    <source>
        <dbReference type="EMBL" id="KAF7263829.1"/>
    </source>
</evidence>
<dbReference type="PANTHER" id="PTHR46060:SF1">
    <property type="entry name" value="MARINER MOS1 TRANSPOSASE-LIKE PROTEIN"/>
    <property type="match status" value="1"/>
</dbReference>